<dbReference type="OrthoDB" id="2807076at2759"/>
<dbReference type="GO" id="GO:0003676">
    <property type="term" value="F:nucleic acid binding"/>
    <property type="evidence" value="ECO:0007669"/>
    <property type="project" value="InterPro"/>
</dbReference>
<dbReference type="Gene3D" id="4.10.60.10">
    <property type="entry name" value="Zinc finger, CCHC-type"/>
    <property type="match status" value="1"/>
</dbReference>
<sequence>MSSTLPFLDQFNAPSTEGGKRISIYTPKHTHVGDSTLLMLLLSNPTDVFNKLKTHHPEATNATDRAALEAYLSARREYNKAVKAADEAIDHHKWLLHQQDDRVLTELIRLDNLKVAHRFQLLLPRSIRAQHNKFIPRTIPNAYLPLPAPLPTSAFRRPPIPSPFLQAMPRSTTIPADWQPNPGWTPKGSCRRCGSSRHWVQDCPDTRCTRCGKEAPGHLEWECGTRPMKRHVSAPPEEPARRVGVVVDNVFLEGIINEAKERKERERQMKVVPIPPPRSANPEPQASPSVGSSCPRPDTPVVFRKVDPDWTPDTTPWTWDSSWPHQEHLSGEEWKNVGRNARNEWFNEEEDDGVDWELYGDGEHWSNPKFDLVIHSSLCSSSLGVVVILDFLARSSGRRTVHKSSLIIYESGIDIGQITQRKVDIGKAMDRVNENRKKAVKAHKRRYTGKIQKEMWPMGGSARHSSGSADTAALTHQPPGLRQHAVHGPAVHGPMCTACPYLPLYISRPLLP</sequence>
<feature type="domain" description="CCHC-type" evidence="2">
    <location>
        <begin position="207"/>
        <end position="225"/>
    </location>
</feature>
<evidence type="ECO:0000256" key="1">
    <source>
        <dbReference type="SAM" id="MobiDB-lite"/>
    </source>
</evidence>
<name>A0A1X6N3I4_9APHY</name>
<feature type="domain" description="CCHC-type" evidence="2">
    <location>
        <begin position="189"/>
        <end position="205"/>
    </location>
</feature>
<evidence type="ECO:0000313" key="3">
    <source>
        <dbReference type="EMBL" id="OSX63191.1"/>
    </source>
</evidence>
<dbReference type="GeneID" id="36330021"/>
<organism evidence="3 4">
    <name type="scientific">Postia placenta MAD-698-R-SB12</name>
    <dbReference type="NCBI Taxonomy" id="670580"/>
    <lineage>
        <taxon>Eukaryota</taxon>
        <taxon>Fungi</taxon>
        <taxon>Dikarya</taxon>
        <taxon>Basidiomycota</taxon>
        <taxon>Agaricomycotina</taxon>
        <taxon>Agaricomycetes</taxon>
        <taxon>Polyporales</taxon>
        <taxon>Adustoporiaceae</taxon>
        <taxon>Rhodonia</taxon>
    </lineage>
</organism>
<dbReference type="Proteomes" id="UP000194127">
    <property type="component" value="Unassembled WGS sequence"/>
</dbReference>
<evidence type="ECO:0000313" key="4">
    <source>
        <dbReference type="Proteomes" id="UP000194127"/>
    </source>
</evidence>
<evidence type="ECO:0000259" key="2">
    <source>
        <dbReference type="SMART" id="SM00343"/>
    </source>
</evidence>
<feature type="compositionally biased region" description="Polar residues" evidence="1">
    <location>
        <begin position="282"/>
        <end position="292"/>
    </location>
</feature>
<feature type="region of interest" description="Disordered" evidence="1">
    <location>
        <begin position="263"/>
        <end position="298"/>
    </location>
</feature>
<dbReference type="EMBL" id="KZ110595">
    <property type="protein sequence ID" value="OSX63191.1"/>
    <property type="molecule type" value="Genomic_DNA"/>
</dbReference>
<gene>
    <name evidence="3" type="ORF">POSPLADRAFT_1139672</name>
</gene>
<dbReference type="InterPro" id="IPR001878">
    <property type="entry name" value="Znf_CCHC"/>
</dbReference>
<keyword evidence="4" id="KW-1185">Reference proteome</keyword>
<dbReference type="RefSeq" id="XP_024339985.1">
    <property type="nucleotide sequence ID" value="XM_024485072.1"/>
</dbReference>
<protein>
    <recommendedName>
        <fullName evidence="2">CCHC-type domain-containing protein</fullName>
    </recommendedName>
</protein>
<accession>A0A1X6N3I4</accession>
<reference evidence="3 4" key="1">
    <citation type="submission" date="2017-04" db="EMBL/GenBank/DDBJ databases">
        <title>Genome Sequence of the Model Brown-Rot Fungus Postia placenta SB12.</title>
        <authorList>
            <consortium name="DOE Joint Genome Institute"/>
            <person name="Gaskell J."/>
            <person name="Kersten P."/>
            <person name="Larrondo L.F."/>
            <person name="Canessa P."/>
            <person name="Martinez D."/>
            <person name="Hibbett D."/>
            <person name="Schmoll M."/>
            <person name="Kubicek C.P."/>
            <person name="Martinez A.T."/>
            <person name="Yadav J."/>
            <person name="Master E."/>
            <person name="Magnuson J.K."/>
            <person name="James T."/>
            <person name="Yaver D."/>
            <person name="Berka R."/>
            <person name="Labutti K."/>
            <person name="Lipzen A."/>
            <person name="Aerts A."/>
            <person name="Barry K."/>
            <person name="Henrissat B."/>
            <person name="Blanchette R."/>
            <person name="Grigoriev I."/>
            <person name="Cullen D."/>
        </authorList>
    </citation>
    <scope>NUCLEOTIDE SEQUENCE [LARGE SCALE GENOMIC DNA]</scope>
    <source>
        <strain evidence="3 4">MAD-698-R-SB12</strain>
    </source>
</reference>
<dbReference type="SMART" id="SM00343">
    <property type="entry name" value="ZnF_C2HC"/>
    <property type="match status" value="2"/>
</dbReference>
<dbReference type="AlphaFoldDB" id="A0A1X6N3I4"/>
<proteinExistence type="predicted"/>
<dbReference type="GO" id="GO:0008270">
    <property type="term" value="F:zinc ion binding"/>
    <property type="evidence" value="ECO:0007669"/>
    <property type="project" value="InterPro"/>
</dbReference>